<reference evidence="1" key="1">
    <citation type="submission" date="2018-05" db="EMBL/GenBank/DDBJ databases">
        <authorList>
            <person name="Lanie J.A."/>
            <person name="Ng W.-L."/>
            <person name="Kazmierczak K.M."/>
            <person name="Andrzejewski T.M."/>
            <person name="Davidsen T.M."/>
            <person name="Wayne K.J."/>
            <person name="Tettelin H."/>
            <person name="Glass J.I."/>
            <person name="Rusch D."/>
            <person name="Podicherti R."/>
            <person name="Tsui H.-C.T."/>
            <person name="Winkler M.E."/>
        </authorList>
    </citation>
    <scope>NUCLEOTIDE SEQUENCE</scope>
</reference>
<gene>
    <name evidence="1" type="ORF">METZ01_LOCUS313720</name>
</gene>
<name>A0A382NID4_9ZZZZ</name>
<protein>
    <submittedName>
        <fullName evidence="1">Uncharacterized protein</fullName>
    </submittedName>
</protein>
<organism evidence="1">
    <name type="scientific">marine metagenome</name>
    <dbReference type="NCBI Taxonomy" id="408172"/>
    <lineage>
        <taxon>unclassified sequences</taxon>
        <taxon>metagenomes</taxon>
        <taxon>ecological metagenomes</taxon>
    </lineage>
</organism>
<feature type="non-terminal residue" evidence="1">
    <location>
        <position position="33"/>
    </location>
</feature>
<evidence type="ECO:0000313" key="1">
    <source>
        <dbReference type="EMBL" id="SVC60866.1"/>
    </source>
</evidence>
<proteinExistence type="predicted"/>
<dbReference type="EMBL" id="UINC01100652">
    <property type="protein sequence ID" value="SVC60866.1"/>
    <property type="molecule type" value="Genomic_DNA"/>
</dbReference>
<accession>A0A382NID4</accession>
<sequence>MEVIAINKNQTMKKNQPGPSQVLLYNQLIMAMT</sequence>
<dbReference type="AlphaFoldDB" id="A0A382NID4"/>